<gene>
    <name evidence="1" type="ORF">NX772_02945</name>
</gene>
<evidence type="ECO:0000313" key="2">
    <source>
        <dbReference type="Proteomes" id="UP001058364"/>
    </source>
</evidence>
<reference evidence="1" key="1">
    <citation type="submission" date="2022-08" db="EMBL/GenBank/DDBJ databases">
        <title>Complete genome sequence of Mycoplasma molare type strain H 542.</title>
        <authorList>
            <person name="Spergser J."/>
        </authorList>
    </citation>
    <scope>NUCLEOTIDE SEQUENCE</scope>
    <source>
        <strain evidence="1">H 542</strain>
    </source>
</reference>
<keyword evidence="2" id="KW-1185">Reference proteome</keyword>
<dbReference type="Proteomes" id="UP001058364">
    <property type="component" value="Chromosome"/>
</dbReference>
<dbReference type="EMBL" id="CP103423">
    <property type="protein sequence ID" value="UWD34038.1"/>
    <property type="molecule type" value="Genomic_DNA"/>
</dbReference>
<name>A0ABY5TTQ3_9BACT</name>
<dbReference type="RefSeq" id="WP_027123063.1">
    <property type="nucleotide sequence ID" value="NZ_CP103423.1"/>
</dbReference>
<organism evidence="1 2">
    <name type="scientific">Mesomycoplasma molare</name>
    <dbReference type="NCBI Taxonomy" id="171288"/>
    <lineage>
        <taxon>Bacteria</taxon>
        <taxon>Bacillati</taxon>
        <taxon>Mycoplasmatota</taxon>
        <taxon>Mycoplasmoidales</taxon>
        <taxon>Metamycoplasmataceae</taxon>
        <taxon>Mesomycoplasma</taxon>
    </lineage>
</organism>
<protein>
    <submittedName>
        <fullName evidence="1">DUF669 domain-containing protein</fullName>
    </submittedName>
</protein>
<evidence type="ECO:0000313" key="1">
    <source>
        <dbReference type="EMBL" id="UWD34038.1"/>
    </source>
</evidence>
<sequence>MFTFNKDWEQRAKELDEKYKKIPDGEYKGIVKSASLTRSQAGYEVVDIMVEITDNQELSGATTNKLYYIDNNYPHKKKLDLDGKLLDKLLLSFNLKYASKEEFVIALLKLSEKPVSIKIKRTTGADGKTYITRYIEPLTEAEAKDGNDENWDMNSFI</sequence>
<dbReference type="InterPro" id="IPR007731">
    <property type="entry name" value="DUF669"/>
</dbReference>
<accession>A0ABY5TTQ3</accession>
<proteinExistence type="predicted"/>
<dbReference type="Pfam" id="PF05037">
    <property type="entry name" value="DUF669"/>
    <property type="match status" value="1"/>
</dbReference>